<gene>
    <name evidence="11" type="ORF">P3T76_013919</name>
</gene>
<keyword evidence="4" id="KW-0699">rRNA-binding</keyword>
<dbReference type="Proteomes" id="UP001259832">
    <property type="component" value="Unassembled WGS sequence"/>
</dbReference>
<dbReference type="GO" id="GO:0015934">
    <property type="term" value="C:large ribosomal subunit"/>
    <property type="evidence" value="ECO:0007669"/>
    <property type="project" value="InterPro"/>
</dbReference>
<dbReference type="PROSITE" id="PS01199">
    <property type="entry name" value="RIBOSOMAL_L1"/>
    <property type="match status" value="1"/>
</dbReference>
<dbReference type="InterPro" id="IPR004143">
    <property type="entry name" value="BPL_LPL_catalytic"/>
</dbReference>
<evidence type="ECO:0000313" key="12">
    <source>
        <dbReference type="Proteomes" id="UP001259832"/>
    </source>
</evidence>
<sequence length="621" mass="67108">MFVSPRPSIVAARCTRHASDMTMRVLSTSSVVKTRVARVASCWVRASSTLDAANTKPTRSPTALGLVPRRSNVPEPPIDVKTALSRCKAQNPRKFDETVDLAVQLGVDPRKPNQSVRGVVSLPNGTGKQVRIAVFARGPKAEEAKAAGATIVGAEDLVEQVQSGKLEFDRCIATPDVMPLVGRVARILGPRGLMPNPKLGTVTQEVGDAIAAARGGQVEFRAEKKGIIHAGVGKVSFTEEALLENVRAFMVALSDAKPEGAKGKYIKAAHLSSSMGPSYNLDIKFLDPASTSFMHFEYLIRSFRYMLGRQMTEDLRYYARSERHLQALQTWLEGSKPTYPASVASGDSDPVQSKLFPLLKTQELGGVVLYAPTLGSTQTLLRETLKPSAPAGLLCYTELQSSGKGRGSNTWASPEGCLTFSFQSAFTDGATLPFVQYLVSLAIIKAVEAVHTAVPGSAGPVKIKWPNDIYANQVKIGGILCQSEYRDGKFSVTTGIGINISNRSPTICLQDILSTEEHPSTVTKEEFLAAFCNVYEPMEKLFIEKGFEPFMADYLARWLHTDQVVKVASGDDAEGKKVDAVIKGLTSTGCLLAQGDDGARLELYPDGNSFDFLSGLLKRKL</sequence>
<dbReference type="Gene3D" id="3.40.50.790">
    <property type="match status" value="1"/>
</dbReference>
<evidence type="ECO:0000256" key="1">
    <source>
        <dbReference type="ARBA" id="ARBA00009934"/>
    </source>
</evidence>
<keyword evidence="12" id="KW-1185">Reference proteome</keyword>
<feature type="region of interest" description="Disordered" evidence="9">
    <location>
        <begin position="52"/>
        <end position="75"/>
    </location>
</feature>
<dbReference type="AlphaFoldDB" id="A0AAD9G373"/>
<dbReference type="InterPro" id="IPR004408">
    <property type="entry name" value="Biotin_CoA_COase_ligase"/>
</dbReference>
<keyword evidence="6 11" id="KW-0689">Ribosomal protein</keyword>
<organism evidence="11 12">
    <name type="scientific">Phytophthora citrophthora</name>
    <dbReference type="NCBI Taxonomy" id="4793"/>
    <lineage>
        <taxon>Eukaryota</taxon>
        <taxon>Sar</taxon>
        <taxon>Stramenopiles</taxon>
        <taxon>Oomycota</taxon>
        <taxon>Peronosporomycetes</taxon>
        <taxon>Peronosporales</taxon>
        <taxon>Peronosporaceae</taxon>
        <taxon>Phytophthora</taxon>
    </lineage>
</organism>
<dbReference type="GO" id="GO:0003735">
    <property type="term" value="F:structural constituent of ribosome"/>
    <property type="evidence" value="ECO:0007669"/>
    <property type="project" value="InterPro"/>
</dbReference>
<dbReference type="InterPro" id="IPR028364">
    <property type="entry name" value="Ribosomal_uL1/biogenesis"/>
</dbReference>
<dbReference type="HAMAP" id="MF_01318_B">
    <property type="entry name" value="Ribosomal_uL1_B"/>
    <property type="match status" value="1"/>
</dbReference>
<evidence type="ECO:0000313" key="11">
    <source>
        <dbReference type="EMBL" id="KAK1930597.1"/>
    </source>
</evidence>
<dbReference type="EMBL" id="JASMQC010000038">
    <property type="protein sequence ID" value="KAK1930597.1"/>
    <property type="molecule type" value="Genomic_DNA"/>
</dbReference>
<feature type="domain" description="BPL/LPL catalytic" evidence="10">
    <location>
        <begin position="353"/>
        <end position="543"/>
    </location>
</feature>
<dbReference type="PANTHER" id="PTHR12835:SF5">
    <property type="entry name" value="BIOTIN--PROTEIN LIGASE"/>
    <property type="match status" value="1"/>
</dbReference>
<dbReference type="GO" id="GO:0006412">
    <property type="term" value="P:translation"/>
    <property type="evidence" value="ECO:0007669"/>
    <property type="project" value="InterPro"/>
</dbReference>
<dbReference type="InterPro" id="IPR045864">
    <property type="entry name" value="aa-tRNA-synth_II/BPL/LPL"/>
</dbReference>
<dbReference type="Pfam" id="PF00687">
    <property type="entry name" value="Ribosomal_L1"/>
    <property type="match status" value="1"/>
</dbReference>
<dbReference type="InterPro" id="IPR016095">
    <property type="entry name" value="Ribosomal_uL1_3-a/b-sand"/>
</dbReference>
<evidence type="ECO:0000256" key="7">
    <source>
        <dbReference type="ARBA" id="ARBA00023274"/>
    </source>
</evidence>
<evidence type="ECO:0000256" key="2">
    <source>
        <dbReference type="ARBA" id="ARBA00010531"/>
    </source>
</evidence>
<dbReference type="SUPFAM" id="SSF56808">
    <property type="entry name" value="Ribosomal protein L1"/>
    <property type="match status" value="1"/>
</dbReference>
<dbReference type="GO" id="GO:0005737">
    <property type="term" value="C:cytoplasm"/>
    <property type="evidence" value="ECO:0007669"/>
    <property type="project" value="TreeGrafter"/>
</dbReference>
<dbReference type="NCBIfam" id="TIGR00121">
    <property type="entry name" value="birA_ligase"/>
    <property type="match status" value="1"/>
</dbReference>
<evidence type="ECO:0000256" key="4">
    <source>
        <dbReference type="ARBA" id="ARBA00022730"/>
    </source>
</evidence>
<dbReference type="FunFam" id="3.40.50.790:FF:000001">
    <property type="entry name" value="50S ribosomal protein L1"/>
    <property type="match status" value="1"/>
</dbReference>
<dbReference type="InterPro" id="IPR023673">
    <property type="entry name" value="Ribosomal_uL1_CS"/>
</dbReference>
<dbReference type="SUPFAM" id="SSF55681">
    <property type="entry name" value="Class II aaRS and biotin synthetases"/>
    <property type="match status" value="1"/>
</dbReference>
<comment type="caution">
    <text evidence="11">The sequence shown here is derived from an EMBL/GenBank/DDBJ whole genome shotgun (WGS) entry which is preliminary data.</text>
</comment>
<dbReference type="GO" id="GO:0019843">
    <property type="term" value="F:rRNA binding"/>
    <property type="evidence" value="ECO:0007669"/>
    <property type="project" value="UniProtKB-KW"/>
</dbReference>
<evidence type="ECO:0000256" key="5">
    <source>
        <dbReference type="ARBA" id="ARBA00022884"/>
    </source>
</evidence>
<evidence type="ECO:0000256" key="6">
    <source>
        <dbReference type="ARBA" id="ARBA00022980"/>
    </source>
</evidence>
<dbReference type="Pfam" id="PF03099">
    <property type="entry name" value="BPL_LplA_LipB"/>
    <property type="match status" value="1"/>
</dbReference>
<comment type="similarity">
    <text evidence="1">Belongs to the biotin--protein ligase family.</text>
</comment>
<dbReference type="PANTHER" id="PTHR12835">
    <property type="entry name" value="BIOTIN PROTEIN LIGASE"/>
    <property type="match status" value="1"/>
</dbReference>
<dbReference type="Gene3D" id="3.30.930.10">
    <property type="entry name" value="Bira Bifunctional Protein, Domain 2"/>
    <property type="match status" value="1"/>
</dbReference>
<feature type="compositionally biased region" description="Polar residues" evidence="9">
    <location>
        <begin position="52"/>
        <end position="61"/>
    </location>
</feature>
<dbReference type="GO" id="GO:0004077">
    <property type="term" value="F:biotin--[biotin carboxyl-carrier protein] ligase activity"/>
    <property type="evidence" value="ECO:0007669"/>
    <property type="project" value="InterPro"/>
</dbReference>
<dbReference type="CDD" id="cd16442">
    <property type="entry name" value="BPL"/>
    <property type="match status" value="1"/>
</dbReference>
<evidence type="ECO:0000256" key="3">
    <source>
        <dbReference type="ARBA" id="ARBA00022598"/>
    </source>
</evidence>
<accession>A0AAD9G373</accession>
<keyword evidence="5" id="KW-0694">RNA-binding</keyword>
<name>A0AAD9G373_9STRA</name>
<proteinExistence type="inferred from homology"/>
<dbReference type="Gene3D" id="3.30.190.20">
    <property type="match status" value="1"/>
</dbReference>
<keyword evidence="7" id="KW-0687">Ribonucleoprotein</keyword>
<dbReference type="InterPro" id="IPR023674">
    <property type="entry name" value="Ribosomal_uL1-like"/>
</dbReference>
<dbReference type="NCBIfam" id="TIGR01169">
    <property type="entry name" value="rplA_bact"/>
    <property type="match status" value="1"/>
</dbReference>
<protein>
    <recommendedName>
        <fullName evidence="8">Large ribosomal subunit protein uL1c</fullName>
    </recommendedName>
</protein>
<keyword evidence="3" id="KW-0436">Ligase</keyword>
<comment type="similarity">
    <text evidence="2">Belongs to the universal ribosomal protein uL1 family.</text>
</comment>
<evidence type="ECO:0000256" key="9">
    <source>
        <dbReference type="SAM" id="MobiDB-lite"/>
    </source>
</evidence>
<evidence type="ECO:0000259" key="10">
    <source>
        <dbReference type="PROSITE" id="PS51733"/>
    </source>
</evidence>
<evidence type="ECO:0000256" key="8">
    <source>
        <dbReference type="ARBA" id="ARBA00035205"/>
    </source>
</evidence>
<reference evidence="11" key="1">
    <citation type="submission" date="2023-08" db="EMBL/GenBank/DDBJ databases">
        <title>Reference Genome Resource for the Citrus Pathogen Phytophthora citrophthora.</title>
        <authorList>
            <person name="Moller H."/>
            <person name="Coetzee B."/>
            <person name="Rose L.J."/>
            <person name="Van Niekerk J.M."/>
        </authorList>
    </citation>
    <scope>NUCLEOTIDE SEQUENCE</scope>
    <source>
        <strain evidence="11">STE-U-9442</strain>
    </source>
</reference>
<dbReference type="CDD" id="cd00403">
    <property type="entry name" value="Ribosomal_L1"/>
    <property type="match status" value="1"/>
</dbReference>
<dbReference type="InterPro" id="IPR005878">
    <property type="entry name" value="Ribosom_uL1_bac-type"/>
</dbReference>
<dbReference type="PROSITE" id="PS51733">
    <property type="entry name" value="BPL_LPL_CATALYTIC"/>
    <property type="match status" value="1"/>
</dbReference>